<dbReference type="InterPro" id="IPR017850">
    <property type="entry name" value="Alkaline_phosphatase_core_sf"/>
</dbReference>
<comment type="similarity">
    <text evidence="1">Belongs to the sulfatase family.</text>
</comment>
<protein>
    <submittedName>
        <fullName evidence="3">Sulfatase-like hydrolase/transferase</fullName>
    </submittedName>
</protein>
<reference evidence="3 4" key="1">
    <citation type="journal article" date="2019" name="Int. J. Syst. Evol. Microbiol.">
        <title>The Global Catalogue of Microorganisms (GCM) 10K type strain sequencing project: providing services to taxonomists for standard genome sequencing and annotation.</title>
        <authorList>
            <consortium name="The Broad Institute Genomics Platform"/>
            <consortium name="The Broad Institute Genome Sequencing Center for Infectious Disease"/>
            <person name="Wu L."/>
            <person name="Ma J."/>
        </authorList>
    </citation>
    <scope>NUCLEOTIDE SEQUENCE [LARGE SCALE GENOMIC DNA]</scope>
    <source>
        <strain evidence="3 4">RDMS1</strain>
    </source>
</reference>
<dbReference type="EMBL" id="JBHTAX010000004">
    <property type="protein sequence ID" value="MFC7192452.1"/>
    <property type="molecule type" value="Genomic_DNA"/>
</dbReference>
<dbReference type="InterPro" id="IPR000917">
    <property type="entry name" value="Sulfatase_N"/>
</dbReference>
<evidence type="ECO:0000256" key="1">
    <source>
        <dbReference type="ARBA" id="ARBA00008779"/>
    </source>
</evidence>
<proteinExistence type="inferred from homology"/>
<gene>
    <name evidence="3" type="ORF">ACFQL7_23315</name>
</gene>
<dbReference type="PANTHER" id="PTHR42693">
    <property type="entry name" value="ARYLSULFATASE FAMILY MEMBER"/>
    <property type="match status" value="1"/>
</dbReference>
<sequence length="197" mass="22543">MNIIWITIESTRADHTSLYSYERDTTPNLRRIANSDGGRSFSNCISHGIWTRSSIASILTGTWPSRHRAGMDSERIPAELKTVPELLRESGYHTAAISPNANLSSATDLDRGFDDFVWIDKSTLLKNINKSTILKNIINIRNHGGGMTRDTRRHNTGYMMGDMAKRRLRSFANSSEPFFLYLHFGDPHHPYYPHFHY</sequence>
<evidence type="ECO:0000313" key="3">
    <source>
        <dbReference type="EMBL" id="MFC7192452.1"/>
    </source>
</evidence>
<dbReference type="Gene3D" id="3.40.720.10">
    <property type="entry name" value="Alkaline Phosphatase, subunit A"/>
    <property type="match status" value="1"/>
</dbReference>
<dbReference type="PANTHER" id="PTHR42693:SF33">
    <property type="entry name" value="ARYLSULFATASE"/>
    <property type="match status" value="1"/>
</dbReference>
<accession>A0ABD5YX22</accession>
<name>A0ABD5YX22_9EURY</name>
<keyword evidence="4" id="KW-1185">Reference proteome</keyword>
<dbReference type="AlphaFoldDB" id="A0ABD5YX22"/>
<dbReference type="Proteomes" id="UP001596417">
    <property type="component" value="Unassembled WGS sequence"/>
</dbReference>
<dbReference type="SUPFAM" id="SSF53649">
    <property type="entry name" value="Alkaline phosphatase-like"/>
    <property type="match status" value="1"/>
</dbReference>
<evidence type="ECO:0000259" key="2">
    <source>
        <dbReference type="Pfam" id="PF00884"/>
    </source>
</evidence>
<feature type="domain" description="Sulfatase N-terminal" evidence="2">
    <location>
        <begin position="2"/>
        <end position="193"/>
    </location>
</feature>
<evidence type="ECO:0000313" key="4">
    <source>
        <dbReference type="Proteomes" id="UP001596417"/>
    </source>
</evidence>
<dbReference type="RefSeq" id="WP_390206739.1">
    <property type="nucleotide sequence ID" value="NZ_JBHSZC010000003.1"/>
</dbReference>
<dbReference type="Pfam" id="PF00884">
    <property type="entry name" value="Sulfatase"/>
    <property type="match status" value="1"/>
</dbReference>
<comment type="caution">
    <text evidence="3">The sequence shown here is derived from an EMBL/GenBank/DDBJ whole genome shotgun (WGS) entry which is preliminary data.</text>
</comment>
<organism evidence="3 4">
    <name type="scientific">Halocatena marina</name>
    <dbReference type="NCBI Taxonomy" id="2934937"/>
    <lineage>
        <taxon>Archaea</taxon>
        <taxon>Methanobacteriati</taxon>
        <taxon>Methanobacteriota</taxon>
        <taxon>Stenosarchaea group</taxon>
        <taxon>Halobacteria</taxon>
        <taxon>Halobacteriales</taxon>
        <taxon>Natronomonadaceae</taxon>
        <taxon>Halocatena</taxon>
    </lineage>
</organism>
<dbReference type="InterPro" id="IPR050738">
    <property type="entry name" value="Sulfatase"/>
</dbReference>